<dbReference type="Proteomes" id="UP000298030">
    <property type="component" value="Unassembled WGS sequence"/>
</dbReference>
<evidence type="ECO:0000313" key="2">
    <source>
        <dbReference type="EMBL" id="TEB21501.1"/>
    </source>
</evidence>
<organism evidence="2 3">
    <name type="scientific">Coprinellus micaceus</name>
    <name type="common">Glistening ink-cap mushroom</name>
    <name type="synonym">Coprinus micaceus</name>
    <dbReference type="NCBI Taxonomy" id="71717"/>
    <lineage>
        <taxon>Eukaryota</taxon>
        <taxon>Fungi</taxon>
        <taxon>Dikarya</taxon>
        <taxon>Basidiomycota</taxon>
        <taxon>Agaricomycotina</taxon>
        <taxon>Agaricomycetes</taxon>
        <taxon>Agaricomycetidae</taxon>
        <taxon>Agaricales</taxon>
        <taxon>Agaricineae</taxon>
        <taxon>Psathyrellaceae</taxon>
        <taxon>Coprinellus</taxon>
    </lineage>
</organism>
<dbReference type="EMBL" id="QPFP01000109">
    <property type="protein sequence ID" value="TEB21501.1"/>
    <property type="molecule type" value="Genomic_DNA"/>
</dbReference>
<keyword evidence="3" id="KW-1185">Reference proteome</keyword>
<name>A0A4Y7SIC2_COPMI</name>
<proteinExistence type="predicted"/>
<evidence type="ECO:0000256" key="1">
    <source>
        <dbReference type="SAM" id="MobiDB-lite"/>
    </source>
</evidence>
<reference evidence="2 3" key="1">
    <citation type="journal article" date="2019" name="Nat. Ecol. Evol.">
        <title>Megaphylogeny resolves global patterns of mushroom evolution.</title>
        <authorList>
            <person name="Varga T."/>
            <person name="Krizsan K."/>
            <person name="Foldi C."/>
            <person name="Dima B."/>
            <person name="Sanchez-Garcia M."/>
            <person name="Sanchez-Ramirez S."/>
            <person name="Szollosi G.J."/>
            <person name="Szarkandi J.G."/>
            <person name="Papp V."/>
            <person name="Albert L."/>
            <person name="Andreopoulos W."/>
            <person name="Angelini C."/>
            <person name="Antonin V."/>
            <person name="Barry K.W."/>
            <person name="Bougher N.L."/>
            <person name="Buchanan P."/>
            <person name="Buyck B."/>
            <person name="Bense V."/>
            <person name="Catcheside P."/>
            <person name="Chovatia M."/>
            <person name="Cooper J."/>
            <person name="Damon W."/>
            <person name="Desjardin D."/>
            <person name="Finy P."/>
            <person name="Geml J."/>
            <person name="Haridas S."/>
            <person name="Hughes K."/>
            <person name="Justo A."/>
            <person name="Karasinski D."/>
            <person name="Kautmanova I."/>
            <person name="Kiss B."/>
            <person name="Kocsube S."/>
            <person name="Kotiranta H."/>
            <person name="LaButti K.M."/>
            <person name="Lechner B.E."/>
            <person name="Liimatainen K."/>
            <person name="Lipzen A."/>
            <person name="Lukacs Z."/>
            <person name="Mihaltcheva S."/>
            <person name="Morgado L.N."/>
            <person name="Niskanen T."/>
            <person name="Noordeloos M.E."/>
            <person name="Ohm R.A."/>
            <person name="Ortiz-Santana B."/>
            <person name="Ovrebo C."/>
            <person name="Racz N."/>
            <person name="Riley R."/>
            <person name="Savchenko A."/>
            <person name="Shiryaev A."/>
            <person name="Soop K."/>
            <person name="Spirin V."/>
            <person name="Szebenyi C."/>
            <person name="Tomsovsky M."/>
            <person name="Tulloss R.E."/>
            <person name="Uehling J."/>
            <person name="Grigoriev I.V."/>
            <person name="Vagvolgyi C."/>
            <person name="Papp T."/>
            <person name="Martin F.M."/>
            <person name="Miettinen O."/>
            <person name="Hibbett D.S."/>
            <person name="Nagy L.G."/>
        </authorList>
    </citation>
    <scope>NUCLEOTIDE SEQUENCE [LARGE SCALE GENOMIC DNA]</scope>
    <source>
        <strain evidence="2 3">FP101781</strain>
    </source>
</reference>
<feature type="compositionally biased region" description="Polar residues" evidence="1">
    <location>
        <begin position="12"/>
        <end position="29"/>
    </location>
</feature>
<sequence length="128" mass="14242">MQALHDRVLQVQLSSQTASTRLTGTGSTPSEPPRRTVHTQPLPQDVSAHPSPYSGTVTGTGRDSSTPWGQAAFPDFRPQGPHPVLRYRRRRALGVRRTLRTAPGRSLRRSSPYASPDKARASRHWVRR</sequence>
<dbReference type="AlphaFoldDB" id="A0A4Y7SIC2"/>
<comment type="caution">
    <text evidence="2">The sequence shown here is derived from an EMBL/GenBank/DDBJ whole genome shotgun (WGS) entry which is preliminary data.</text>
</comment>
<feature type="region of interest" description="Disordered" evidence="1">
    <location>
        <begin position="12"/>
        <end position="83"/>
    </location>
</feature>
<feature type="compositionally biased region" description="Polar residues" evidence="1">
    <location>
        <begin position="53"/>
        <end position="68"/>
    </location>
</feature>
<protein>
    <submittedName>
        <fullName evidence="2">Uncharacterized protein</fullName>
    </submittedName>
</protein>
<evidence type="ECO:0000313" key="3">
    <source>
        <dbReference type="Proteomes" id="UP000298030"/>
    </source>
</evidence>
<feature type="region of interest" description="Disordered" evidence="1">
    <location>
        <begin position="95"/>
        <end position="128"/>
    </location>
</feature>
<accession>A0A4Y7SIC2</accession>
<gene>
    <name evidence="2" type="ORF">FA13DRAFT_102106</name>
</gene>